<comment type="subcellular location">
    <subcellularLocation>
        <location evidence="1">Membrane</location>
    </subcellularLocation>
</comment>
<keyword evidence="4 9" id="KW-0732">Signal</keyword>
<keyword evidence="7" id="KW-0998">Cell outer membrane</keyword>
<dbReference type="RefSeq" id="WP_281796080.1">
    <property type="nucleotide sequence ID" value="NZ_BSDR01000001.1"/>
</dbReference>
<feature type="signal peptide" evidence="9">
    <location>
        <begin position="1"/>
        <end position="19"/>
    </location>
</feature>
<dbReference type="GO" id="GO:0071709">
    <property type="term" value="P:membrane assembly"/>
    <property type="evidence" value="ECO:0007669"/>
    <property type="project" value="InterPro"/>
</dbReference>
<keyword evidence="5" id="KW-0677">Repeat</keyword>
<dbReference type="InterPro" id="IPR000184">
    <property type="entry name" value="Bac_surfAg_D15"/>
</dbReference>
<feature type="domain" description="POTRA" evidence="10">
    <location>
        <begin position="226"/>
        <end position="304"/>
    </location>
</feature>
<evidence type="ECO:0000256" key="2">
    <source>
        <dbReference type="ARBA" id="ARBA00022452"/>
    </source>
</evidence>
<proteinExistence type="inferred from homology"/>
<keyword evidence="3" id="KW-0812">Transmembrane</keyword>
<dbReference type="InterPro" id="IPR034746">
    <property type="entry name" value="POTRA"/>
</dbReference>
<feature type="domain" description="POTRA" evidence="10">
    <location>
        <begin position="477"/>
        <end position="550"/>
    </location>
</feature>
<keyword evidence="12" id="KW-1185">Reference proteome</keyword>
<evidence type="ECO:0000256" key="3">
    <source>
        <dbReference type="ARBA" id="ARBA00022692"/>
    </source>
</evidence>
<dbReference type="Gene3D" id="3.10.20.310">
    <property type="entry name" value="membrane protein fhac"/>
    <property type="match status" value="5"/>
</dbReference>
<dbReference type="PANTHER" id="PTHR12815:SF47">
    <property type="entry name" value="TRANSLOCATION AND ASSEMBLY MODULE SUBUNIT TAMA"/>
    <property type="match status" value="1"/>
</dbReference>
<dbReference type="AlphaFoldDB" id="A0A9W6L8R7"/>
<organism evidence="11 12">
    <name type="scientific">Desulforhabdus amnigena</name>
    <dbReference type="NCBI Taxonomy" id="40218"/>
    <lineage>
        <taxon>Bacteria</taxon>
        <taxon>Pseudomonadati</taxon>
        <taxon>Thermodesulfobacteriota</taxon>
        <taxon>Syntrophobacteria</taxon>
        <taxon>Syntrophobacterales</taxon>
        <taxon>Syntrophobacteraceae</taxon>
        <taxon>Desulforhabdus</taxon>
    </lineage>
</organism>
<dbReference type="NCBIfam" id="TIGR03303">
    <property type="entry name" value="OM_YaeT"/>
    <property type="match status" value="1"/>
</dbReference>
<dbReference type="HAMAP" id="MF_01430">
    <property type="entry name" value="OM_assembly_BamA"/>
    <property type="match status" value="1"/>
</dbReference>
<dbReference type="Gene3D" id="2.40.160.50">
    <property type="entry name" value="membrane protein fhac: a member of the omp85/tpsb transporter family"/>
    <property type="match status" value="1"/>
</dbReference>
<dbReference type="PANTHER" id="PTHR12815">
    <property type="entry name" value="SORTING AND ASSEMBLY MACHINERY SAMM50 PROTEIN FAMILY MEMBER"/>
    <property type="match status" value="1"/>
</dbReference>
<dbReference type="GO" id="GO:0009279">
    <property type="term" value="C:cell outer membrane"/>
    <property type="evidence" value="ECO:0007669"/>
    <property type="project" value="UniProtKB-UniRule"/>
</dbReference>
<comment type="caution">
    <text evidence="11">The sequence shown here is derived from an EMBL/GenBank/DDBJ whole genome shotgun (WGS) entry which is preliminary data.</text>
</comment>
<evidence type="ECO:0000313" key="12">
    <source>
        <dbReference type="Proteomes" id="UP001144372"/>
    </source>
</evidence>
<dbReference type="InterPro" id="IPR023707">
    <property type="entry name" value="OM_assembly_BamA"/>
</dbReference>
<dbReference type="EMBL" id="BSDR01000001">
    <property type="protein sequence ID" value="GLI35952.1"/>
    <property type="molecule type" value="Genomic_DNA"/>
</dbReference>
<evidence type="ECO:0000256" key="4">
    <source>
        <dbReference type="ARBA" id="ARBA00022729"/>
    </source>
</evidence>
<reference evidence="11" key="1">
    <citation type="submission" date="2022-12" db="EMBL/GenBank/DDBJ databases">
        <title>Reference genome sequencing for broad-spectrum identification of bacterial and archaeal isolates by mass spectrometry.</title>
        <authorList>
            <person name="Sekiguchi Y."/>
            <person name="Tourlousse D.M."/>
        </authorList>
    </citation>
    <scope>NUCLEOTIDE SEQUENCE</scope>
    <source>
        <strain evidence="11">ASRB1</strain>
    </source>
</reference>
<evidence type="ECO:0000259" key="10">
    <source>
        <dbReference type="PROSITE" id="PS51779"/>
    </source>
</evidence>
<protein>
    <recommendedName>
        <fullName evidence="8">Outer membrane protein assembly factor BamA</fullName>
    </recommendedName>
</protein>
<dbReference type="PROSITE" id="PS51779">
    <property type="entry name" value="POTRA"/>
    <property type="match status" value="4"/>
</dbReference>
<evidence type="ECO:0000313" key="11">
    <source>
        <dbReference type="EMBL" id="GLI35952.1"/>
    </source>
</evidence>
<keyword evidence="6" id="KW-0472">Membrane</keyword>
<dbReference type="Proteomes" id="UP001144372">
    <property type="component" value="Unassembled WGS sequence"/>
</dbReference>
<name>A0A9W6L8R7_9BACT</name>
<sequence>MRKLWMILCLIGMSSISWAQDSTPSVALLPFTIHSKQDTVKTQKTIIDLLVRQLNAEGVKTVDPQEVEKIVRPGESVQMEDQARSIGRRLSAGYVVTGSLNEIGNNISLDAKLIDVSGAKKTEPLFAEEKGMENLAAAINQIIQQMAVHLLAKAVIADVKIQGNERIEAEAIKLNIKSKKGELLRSEQVAEDIKAIYKMGYFEKVDVEVTDTSAGKVLTFVLQENPTVQEVRIKGNKKIKEKDILAAIGTRQYTILQKNVVAEDVQKILKLYSQKGYYNADVKTQIEFPKDPRKATVVFDIDEKNKVYIKKISFTGNKSFSGRKLRGIMQTKQKSVLSWVTDRGILQKDIMETDTDRLTVFYHDKGFMDAKVGTPEITRRDDGFYINIPIDEGERYKVTSVKVSGDLIKDEEKIKEDLKSKSGEYFSREKLREDIDFLSKSYMNEGYAYVQVDPEVKRNAEDQTADITYNIKKGELVHIGRIYITGNTKTRDKVIRREMKLAEGDTFNSTKMEESMTNLKKLDYFEDVEITPSRGEQSDIMNLNVKVKEKLTGAISVGGGFSSDDGLFASGEIMQRNLFGRGQSLGFKAYLGQDASRYVASFTEPWLFDRHIIAGIDVYDWLREYNDFTKDAIGFRIRTGYPFGNYSRLNTYYTFEDADVTDVADTASVYIKSQEGRRIKSSITMGVERDTTNHPFLPTKGTINAVSMEFSSQYLGSDSDFIKSEVHSGWYFPIYWKLVGFVRGEFGYIDETDPDNPVPIYERFFLGGINSLRAFDWGDVGPKDEQGEVIGGLTYGVANFEVLFPLIEKLGVRGVVFFDAGNAYNDIDEFDVSNFRTDAGAGIRWNSPFGPLRIEWGYNLDPEPGEDNSKWQFSAGAFF</sequence>
<feature type="domain" description="POTRA" evidence="10">
    <location>
        <begin position="396"/>
        <end position="474"/>
    </location>
</feature>
<dbReference type="InterPro" id="IPR039910">
    <property type="entry name" value="D15-like"/>
</dbReference>
<dbReference type="PIRSF" id="PIRSF006076">
    <property type="entry name" value="OM_assembly_OMP85"/>
    <property type="match status" value="1"/>
</dbReference>
<feature type="domain" description="POTRA" evidence="10">
    <location>
        <begin position="154"/>
        <end position="225"/>
    </location>
</feature>
<evidence type="ECO:0000256" key="9">
    <source>
        <dbReference type="SAM" id="SignalP"/>
    </source>
</evidence>
<evidence type="ECO:0000256" key="5">
    <source>
        <dbReference type="ARBA" id="ARBA00022737"/>
    </source>
</evidence>
<evidence type="ECO:0000256" key="8">
    <source>
        <dbReference type="NCBIfam" id="TIGR03303"/>
    </source>
</evidence>
<accession>A0A9W6L8R7</accession>
<dbReference type="Pfam" id="PF01103">
    <property type="entry name" value="Omp85"/>
    <property type="match status" value="1"/>
</dbReference>
<feature type="chain" id="PRO_5040814822" description="Outer membrane protein assembly factor BamA" evidence="9">
    <location>
        <begin position="20"/>
        <end position="879"/>
    </location>
</feature>
<dbReference type="Gene3D" id="3.40.50.10610">
    <property type="entry name" value="ABC-type transport auxiliary lipoprotein component"/>
    <property type="match status" value="1"/>
</dbReference>
<evidence type="ECO:0000256" key="7">
    <source>
        <dbReference type="ARBA" id="ARBA00023237"/>
    </source>
</evidence>
<dbReference type="InterPro" id="IPR010827">
    <property type="entry name" value="BamA/TamA_POTRA"/>
</dbReference>
<gene>
    <name evidence="11" type="ORF">DAMNIGENAA_33850</name>
</gene>
<evidence type="ECO:0000256" key="6">
    <source>
        <dbReference type="ARBA" id="ARBA00023136"/>
    </source>
</evidence>
<evidence type="ECO:0000256" key="1">
    <source>
        <dbReference type="ARBA" id="ARBA00004370"/>
    </source>
</evidence>
<dbReference type="Pfam" id="PF07244">
    <property type="entry name" value="POTRA"/>
    <property type="match status" value="5"/>
</dbReference>
<keyword evidence="2" id="KW-1134">Transmembrane beta strand</keyword>